<dbReference type="InterPro" id="IPR051919">
    <property type="entry name" value="W-dependent_AOR"/>
</dbReference>
<accession>A0ABT1SA03</accession>
<name>A0ABT1SA03_9FIRM</name>
<evidence type="ECO:0000259" key="2">
    <source>
        <dbReference type="SMART" id="SM00790"/>
    </source>
</evidence>
<dbReference type="PANTHER" id="PTHR30038">
    <property type="entry name" value="ALDEHYDE FERREDOXIN OXIDOREDUCTASE"/>
    <property type="match status" value="1"/>
</dbReference>
<protein>
    <recommendedName>
        <fullName evidence="2">Aldehyde ferredoxin oxidoreductase N-terminal domain-containing protein</fullName>
    </recommendedName>
</protein>
<feature type="transmembrane region" description="Helical" evidence="1">
    <location>
        <begin position="427"/>
        <end position="448"/>
    </location>
</feature>
<organism evidence="3 4">
    <name type="scientific">Tissierella carlieri</name>
    <dbReference type="NCBI Taxonomy" id="689904"/>
    <lineage>
        <taxon>Bacteria</taxon>
        <taxon>Bacillati</taxon>
        <taxon>Bacillota</taxon>
        <taxon>Tissierellia</taxon>
        <taxon>Tissierellales</taxon>
        <taxon>Tissierellaceae</taxon>
        <taxon>Tissierella</taxon>
    </lineage>
</organism>
<dbReference type="Gene3D" id="3.60.9.10">
    <property type="entry name" value="Aldehyde ferredoxin oxidoreductase, N-terminal domain"/>
    <property type="match status" value="1"/>
</dbReference>
<dbReference type="InterPro" id="IPR013983">
    <property type="entry name" value="Ald_Fedxn_OxRdtase_N"/>
</dbReference>
<evidence type="ECO:0000313" key="4">
    <source>
        <dbReference type="Proteomes" id="UP001524478"/>
    </source>
</evidence>
<proteinExistence type="predicted"/>
<feature type="domain" description="Aldehyde ferredoxin oxidoreductase N-terminal" evidence="2">
    <location>
        <begin position="1"/>
        <end position="204"/>
    </location>
</feature>
<evidence type="ECO:0000313" key="3">
    <source>
        <dbReference type="EMBL" id="MCQ4923315.1"/>
    </source>
</evidence>
<dbReference type="RefSeq" id="WP_256311316.1">
    <property type="nucleotide sequence ID" value="NZ_JANGAC010000006.1"/>
</dbReference>
<keyword evidence="1" id="KW-0472">Membrane</keyword>
<dbReference type="InterPro" id="IPR036503">
    <property type="entry name" value="Ald_Fedxn_OxRdtase_N_sf"/>
</dbReference>
<dbReference type="SUPFAM" id="SSF48310">
    <property type="entry name" value="Aldehyde ferredoxin oxidoreductase, C-terminal domains"/>
    <property type="match status" value="1"/>
</dbReference>
<dbReference type="EMBL" id="JANGAC010000006">
    <property type="protein sequence ID" value="MCQ4923315.1"/>
    <property type="molecule type" value="Genomic_DNA"/>
</dbReference>
<evidence type="ECO:0000256" key="1">
    <source>
        <dbReference type="SAM" id="Phobius"/>
    </source>
</evidence>
<keyword evidence="4" id="KW-1185">Reference proteome</keyword>
<dbReference type="InterPro" id="IPR036021">
    <property type="entry name" value="Tungsten_al_ferr_oxy-like_C"/>
</dbReference>
<dbReference type="SUPFAM" id="SSF56228">
    <property type="entry name" value="Aldehyde ferredoxin oxidoreductase, N-terminal domain"/>
    <property type="match status" value="1"/>
</dbReference>
<dbReference type="Pfam" id="PF02730">
    <property type="entry name" value="AFOR_N"/>
    <property type="match status" value="1"/>
</dbReference>
<dbReference type="PANTHER" id="PTHR30038:SF0">
    <property type="entry name" value="TUNGSTEN-CONTAINING ALDEHYDE FERREDOXIN OXIDOREDUCTASE"/>
    <property type="match status" value="1"/>
</dbReference>
<dbReference type="Proteomes" id="UP001524478">
    <property type="component" value="Unassembled WGS sequence"/>
</dbReference>
<dbReference type="SMART" id="SM00790">
    <property type="entry name" value="AFOR_N"/>
    <property type="match status" value="1"/>
</dbReference>
<dbReference type="InterPro" id="IPR013984">
    <property type="entry name" value="Ald_Fedxn_OxRdtase_dom2"/>
</dbReference>
<sequence length="515" mass="57741">MGKIIYINLTNRKIIKKEKNFPDYGRGLIAKIINEEVSPETERLTDENAIVLVPGLFSGTLAPSTGRLIVGTKRSKDEGIQISNLAGTISQKLASFNIDAIVILGRNTNKIPLTIVIEEDNITLNTIDSIKEMEVSHTIDMIHNLYGRNCGIIGIGPSGENLLPISTLFSTYPEGNPSFYCARNSIGDVFGHKGIKTIVAKNKAYFKSNVLDKENMKQASKSLSRIIIEHPICGKALPGLGSITLMKMLKQGKNIDVSQVSSKGNNKDTEFKINRTCSPLCVVGCLNRHAKTGEDYYSAPTESEAYAALNTSFGIDDKHYVKNFTKRCFELGIDCIEFIFSCNIYFNLQDIKGTIEEMDKALEEVKNMTLAGRVLGSKTSGIYNLFREKEKYKDMVTRPSITEEDNFNIDIQSNAVKLLGLSDLDYLYAYIIALENLGFCLFASFAFIDNDEALTLLSDMYFYKTGVRASEKDILQYALQTIKNEKEYERKVKLTNVSKTIPEFVKVLYRYFHKN</sequence>
<keyword evidence="1" id="KW-1133">Transmembrane helix</keyword>
<comment type="caution">
    <text evidence="3">The sequence shown here is derived from an EMBL/GenBank/DDBJ whole genome shotgun (WGS) entry which is preliminary data.</text>
</comment>
<reference evidence="3 4" key="1">
    <citation type="submission" date="2022-06" db="EMBL/GenBank/DDBJ databases">
        <title>Isolation of gut microbiota from human fecal samples.</title>
        <authorList>
            <person name="Pamer E.G."/>
            <person name="Barat B."/>
            <person name="Waligurski E."/>
            <person name="Medina S."/>
            <person name="Paddock L."/>
            <person name="Mostad J."/>
        </authorList>
    </citation>
    <scope>NUCLEOTIDE SEQUENCE [LARGE SCALE GENOMIC DNA]</scope>
    <source>
        <strain evidence="3 4">DFI.7.95</strain>
    </source>
</reference>
<gene>
    <name evidence="3" type="ORF">NE686_09480</name>
</gene>
<dbReference type="Gene3D" id="1.10.569.10">
    <property type="entry name" value="Aldehyde Ferredoxin Oxidoreductase Protein, subunit A, domain 2"/>
    <property type="match status" value="1"/>
</dbReference>
<keyword evidence="1" id="KW-0812">Transmembrane</keyword>